<gene>
    <name evidence="9" type="ORF">S12H4_35447</name>
</gene>
<dbReference type="Gene3D" id="3.40.50.300">
    <property type="entry name" value="P-loop containing nucleotide triphosphate hydrolases"/>
    <property type="match status" value="1"/>
</dbReference>
<accession>X1V2G8</accession>
<evidence type="ECO:0000256" key="3">
    <source>
        <dbReference type="ARBA" id="ARBA00022763"/>
    </source>
</evidence>
<keyword evidence="7" id="KW-0238">DNA-binding</keyword>
<keyword evidence="1" id="KW-0540">Nuclease</keyword>
<keyword evidence="6" id="KW-0067">ATP-binding</keyword>
<keyword evidence="5" id="KW-0269">Exonuclease</keyword>
<dbReference type="AlphaFoldDB" id="X1V2G8"/>
<reference evidence="9" key="1">
    <citation type="journal article" date="2014" name="Front. Microbiol.">
        <title>High frequency of phylogenetically diverse reductive dehalogenase-homologous genes in deep subseafloor sedimentary metagenomes.</title>
        <authorList>
            <person name="Kawai M."/>
            <person name="Futagami T."/>
            <person name="Toyoda A."/>
            <person name="Takaki Y."/>
            <person name="Nishi S."/>
            <person name="Hori S."/>
            <person name="Arai W."/>
            <person name="Tsubouchi T."/>
            <person name="Morono Y."/>
            <person name="Uchiyama I."/>
            <person name="Ito T."/>
            <person name="Fujiyama A."/>
            <person name="Inagaki F."/>
            <person name="Takami H."/>
        </authorList>
    </citation>
    <scope>NUCLEOTIDE SEQUENCE</scope>
    <source>
        <strain evidence="9">Expedition CK06-06</strain>
    </source>
</reference>
<evidence type="ECO:0000256" key="8">
    <source>
        <dbReference type="ARBA" id="ARBA00023204"/>
    </source>
</evidence>
<feature type="non-terminal residue" evidence="9">
    <location>
        <position position="1"/>
    </location>
</feature>
<keyword evidence="8" id="KW-0234">DNA repair</keyword>
<dbReference type="InterPro" id="IPR027417">
    <property type="entry name" value="P-loop_NTPase"/>
</dbReference>
<dbReference type="GO" id="GO:0006310">
    <property type="term" value="P:DNA recombination"/>
    <property type="evidence" value="ECO:0007669"/>
    <property type="project" value="TreeGrafter"/>
</dbReference>
<dbReference type="GO" id="GO:0003677">
    <property type="term" value="F:DNA binding"/>
    <property type="evidence" value="ECO:0007669"/>
    <property type="project" value="UniProtKB-KW"/>
</dbReference>
<proteinExistence type="predicted"/>
<sequence>IFKALTLMDSHKFDGVLPYDLVEGSDTLVLGRFCEFVEQLFSHVISLGQPRTLDKWAASLIRLLEGFFLSDEDSEREMQVIRQTLDDLEKMSASSGAGFDEEIDINVIKWHLGHALDKEGFGFGFITGGVTFCAMLPMRSIPFKVICLVGMNNDAYPRESKPLGFDLMAMHPEPGDRSRRNDDRYLFLEVMLSVRAKLYISYVGQSIQDNSLIPPSVLVSELMDYIEQGFEIPGKNILKHISTKHRLQAFSPEYFKKDEKLFSYSGENLQA</sequence>
<comment type="caution">
    <text evidence="9">The sequence shown here is derived from an EMBL/GenBank/DDBJ whole genome shotgun (WGS) entry which is preliminary data.</text>
</comment>
<dbReference type="GO" id="GO:0005524">
    <property type="term" value="F:ATP binding"/>
    <property type="evidence" value="ECO:0007669"/>
    <property type="project" value="UniProtKB-KW"/>
</dbReference>
<dbReference type="PANTHER" id="PTHR30591:SF1">
    <property type="entry name" value="RECBCD ENZYME SUBUNIT RECC"/>
    <property type="match status" value="1"/>
</dbReference>
<organism evidence="9">
    <name type="scientific">marine sediment metagenome</name>
    <dbReference type="NCBI Taxonomy" id="412755"/>
    <lineage>
        <taxon>unclassified sequences</taxon>
        <taxon>metagenomes</taxon>
        <taxon>ecological metagenomes</taxon>
    </lineage>
</organism>
<evidence type="ECO:0000256" key="5">
    <source>
        <dbReference type="ARBA" id="ARBA00022839"/>
    </source>
</evidence>
<dbReference type="SUPFAM" id="SSF52540">
    <property type="entry name" value="P-loop containing nucleoside triphosphate hydrolases"/>
    <property type="match status" value="1"/>
</dbReference>
<dbReference type="GO" id="GO:0004527">
    <property type="term" value="F:exonuclease activity"/>
    <property type="evidence" value="ECO:0007669"/>
    <property type="project" value="UniProtKB-KW"/>
</dbReference>
<evidence type="ECO:0000256" key="1">
    <source>
        <dbReference type="ARBA" id="ARBA00022722"/>
    </source>
</evidence>
<dbReference type="EMBL" id="BARW01021054">
    <property type="protein sequence ID" value="GAI98854.1"/>
    <property type="molecule type" value="Genomic_DNA"/>
</dbReference>
<feature type="non-terminal residue" evidence="9">
    <location>
        <position position="271"/>
    </location>
</feature>
<evidence type="ECO:0008006" key="10">
    <source>
        <dbReference type="Google" id="ProtNLM"/>
    </source>
</evidence>
<keyword evidence="4" id="KW-0378">Hydrolase</keyword>
<dbReference type="GO" id="GO:0006281">
    <property type="term" value="P:DNA repair"/>
    <property type="evidence" value="ECO:0007669"/>
    <property type="project" value="UniProtKB-KW"/>
</dbReference>
<name>X1V2G8_9ZZZZ</name>
<keyword evidence="3" id="KW-0227">DNA damage</keyword>
<evidence type="ECO:0000256" key="4">
    <source>
        <dbReference type="ARBA" id="ARBA00022801"/>
    </source>
</evidence>
<evidence type="ECO:0000256" key="2">
    <source>
        <dbReference type="ARBA" id="ARBA00022741"/>
    </source>
</evidence>
<evidence type="ECO:0000256" key="6">
    <source>
        <dbReference type="ARBA" id="ARBA00022840"/>
    </source>
</evidence>
<dbReference type="PANTHER" id="PTHR30591">
    <property type="entry name" value="RECBCD ENZYME SUBUNIT RECC"/>
    <property type="match status" value="1"/>
</dbReference>
<evidence type="ECO:0000256" key="7">
    <source>
        <dbReference type="ARBA" id="ARBA00023125"/>
    </source>
</evidence>
<evidence type="ECO:0000313" key="9">
    <source>
        <dbReference type="EMBL" id="GAI98854.1"/>
    </source>
</evidence>
<keyword evidence="2" id="KW-0547">Nucleotide-binding</keyword>
<protein>
    <recommendedName>
        <fullName evidence="10">RecC C-terminal domain-containing protein</fullName>
    </recommendedName>
</protein>